<name>A0A0F7L3F2_9VIRU</name>
<feature type="region of interest" description="Disordered" evidence="1">
    <location>
        <begin position="56"/>
        <end position="107"/>
    </location>
</feature>
<feature type="compositionally biased region" description="Polar residues" evidence="1">
    <location>
        <begin position="57"/>
        <end position="73"/>
    </location>
</feature>
<protein>
    <submittedName>
        <fullName evidence="2">Uncharacterized protein</fullName>
    </submittedName>
</protein>
<dbReference type="EMBL" id="KR029589">
    <property type="protein sequence ID" value="AKH47094.1"/>
    <property type="molecule type" value="Genomic_DNA"/>
</dbReference>
<reference evidence="2" key="2">
    <citation type="submission" date="2015-03" db="EMBL/GenBank/DDBJ databases">
        <authorList>
            <person name="Chow C.-E.T."/>
            <person name="Winget D.M."/>
            <person name="White R.A.III."/>
            <person name="Hallam S.J."/>
            <person name="Suttle C.A."/>
        </authorList>
    </citation>
    <scope>NUCLEOTIDE SEQUENCE</scope>
    <source>
        <strain evidence="2">Anoxic2_5</strain>
    </source>
</reference>
<sequence>MPLLMSVWTCPLSAGRCAVTSDGTLDTSGVRPFGPASLDCWAWGWGYAMQPARWASHTPQRNATPSRQASPTLTARAGLAPWRRNDPPQGPRHRPPTPHRPGPPAVARGGGVLWGAVPARGDAVTLAIGIGAALIAMPAIAAGIAGQSWALTACGAVLLVAADRWTQ</sequence>
<accession>A0A0F7L3F2</accession>
<organism evidence="2">
    <name type="scientific">uncultured marine virus</name>
    <dbReference type="NCBI Taxonomy" id="186617"/>
    <lineage>
        <taxon>Viruses</taxon>
        <taxon>environmental samples</taxon>
    </lineage>
</organism>
<evidence type="ECO:0000313" key="2">
    <source>
        <dbReference type="EMBL" id="AKH47094.1"/>
    </source>
</evidence>
<evidence type="ECO:0000256" key="1">
    <source>
        <dbReference type="SAM" id="MobiDB-lite"/>
    </source>
</evidence>
<proteinExistence type="predicted"/>
<reference evidence="2" key="1">
    <citation type="journal article" date="2015" name="Front. Microbiol.">
        <title>Combining genomic sequencing methods to explore viral diversity and reveal potential virus-host interactions.</title>
        <authorList>
            <person name="Chow C.E."/>
            <person name="Winget D.M."/>
            <person name="White R.A.III."/>
            <person name="Hallam S.J."/>
            <person name="Suttle C.A."/>
        </authorList>
    </citation>
    <scope>NUCLEOTIDE SEQUENCE</scope>
    <source>
        <strain evidence="2">Anoxic2_5</strain>
    </source>
</reference>